<evidence type="ECO:0000313" key="1">
    <source>
        <dbReference type="EMBL" id="ESA16779.1"/>
    </source>
</evidence>
<name>U9U8P1_RHIID</name>
<protein>
    <recommendedName>
        <fullName evidence="2">MULE transposase domain-containing protein</fullName>
    </recommendedName>
</protein>
<dbReference type="HOGENOM" id="CLU_089731_0_0_1"/>
<dbReference type="AlphaFoldDB" id="U9U8P1"/>
<reference evidence="1" key="1">
    <citation type="submission" date="2013-07" db="EMBL/GenBank/DDBJ databases">
        <title>The genome of an arbuscular mycorrhizal fungus provides insights into the evolution of the oldest plant symbiosis.</title>
        <authorList>
            <consortium name="DOE Joint Genome Institute"/>
            <person name="Tisserant E."/>
            <person name="Malbreil M."/>
            <person name="Kuo A."/>
            <person name="Kohler A."/>
            <person name="Symeonidi A."/>
            <person name="Balestrini R."/>
            <person name="Charron P."/>
            <person name="Duensing N."/>
            <person name="Frei-dit-Frey N."/>
            <person name="Gianinazzi-Pearson V."/>
            <person name="Gilbert B."/>
            <person name="Handa Y."/>
            <person name="Hijri M."/>
            <person name="Kaul R."/>
            <person name="Kawaguchi M."/>
            <person name="Krajinski F."/>
            <person name="Lammers P."/>
            <person name="Lapierre D."/>
            <person name="Masclaux F.G."/>
            <person name="Murat C."/>
            <person name="Morin E."/>
            <person name="Ndikumana S."/>
            <person name="Pagni M."/>
            <person name="Petitpierre D."/>
            <person name="Requena N."/>
            <person name="Rosikiewicz P."/>
            <person name="Riley R."/>
            <person name="Saito K."/>
            <person name="San Clemente H."/>
            <person name="Shapiro H."/>
            <person name="van Tuinen D."/>
            <person name="Becard G."/>
            <person name="Bonfante P."/>
            <person name="Paszkowski U."/>
            <person name="Shachar-Hill Y."/>
            <person name="Young J.P."/>
            <person name="Sanders I.R."/>
            <person name="Henrissat B."/>
            <person name="Rensing S.A."/>
            <person name="Grigoriev I.V."/>
            <person name="Corradi N."/>
            <person name="Roux C."/>
            <person name="Martin F."/>
        </authorList>
    </citation>
    <scope>NUCLEOTIDE SEQUENCE</scope>
    <source>
        <strain evidence="1">DAOM 197198</strain>
    </source>
</reference>
<organism evidence="1">
    <name type="scientific">Rhizophagus irregularis (strain DAOM 181602 / DAOM 197198 / MUCL 43194)</name>
    <name type="common">Arbuscular mycorrhizal fungus</name>
    <name type="synonym">Glomus intraradices</name>
    <dbReference type="NCBI Taxonomy" id="747089"/>
    <lineage>
        <taxon>Eukaryota</taxon>
        <taxon>Fungi</taxon>
        <taxon>Fungi incertae sedis</taxon>
        <taxon>Mucoromycota</taxon>
        <taxon>Glomeromycotina</taxon>
        <taxon>Glomeromycetes</taxon>
        <taxon>Glomerales</taxon>
        <taxon>Glomeraceae</taxon>
        <taxon>Rhizophagus</taxon>
    </lineage>
</organism>
<sequence>MAFPGLKNGEQECDVFFCTVHVMRTWMSKIYEKKTRQKMLHAMHKRTRIGCESLIQEAINECANLTIKKYILRNYAKNTHQWALWARQHSPLLLQVTSTNALESYHSELKMTTSPKHGLIGACNNIVVLDDKKQTDSECVAYEFRTKKSLSLRMFDETGFDVYMHREIDLNVPVSRLTEAENAIVNRRQSVSELMERIRDTYWRVKERGNAEQTGVFIEELKGCLEPILNNK</sequence>
<evidence type="ECO:0008006" key="2">
    <source>
        <dbReference type="Google" id="ProtNLM"/>
    </source>
</evidence>
<proteinExistence type="predicted"/>
<gene>
    <name evidence="1" type="ORF">GLOINDRAFT_22466</name>
</gene>
<dbReference type="VEuPathDB" id="FungiDB:RhiirFUN_007039"/>
<accession>U9U8P1</accession>
<dbReference type="EMBL" id="KI280760">
    <property type="protein sequence ID" value="ESA16779.1"/>
    <property type="molecule type" value="Genomic_DNA"/>
</dbReference>